<evidence type="ECO:0000313" key="2">
    <source>
        <dbReference type="Proteomes" id="UP000018733"/>
    </source>
</evidence>
<dbReference type="CDD" id="cd00377">
    <property type="entry name" value="ICL_PEPM"/>
    <property type="match status" value="1"/>
</dbReference>
<dbReference type="RefSeq" id="WP_024004814.1">
    <property type="nucleotide sequence ID" value="NZ_KI650979.1"/>
</dbReference>
<dbReference type="PROSITE" id="PS00161">
    <property type="entry name" value="ISOCITRATE_LYASE"/>
    <property type="match status" value="1"/>
</dbReference>
<dbReference type="SUPFAM" id="SSF51621">
    <property type="entry name" value="Phosphoenolpyruvate/pyruvate domain"/>
    <property type="match status" value="1"/>
</dbReference>
<dbReference type="GO" id="GO:0016833">
    <property type="term" value="F:oxo-acid-lyase activity"/>
    <property type="evidence" value="ECO:0007669"/>
    <property type="project" value="UniProtKB-ARBA"/>
</dbReference>
<comment type="caution">
    <text evidence="1">The sequence shown here is derived from an EMBL/GenBank/DDBJ whole genome shotgun (WGS) entry which is preliminary data.</text>
</comment>
<dbReference type="Gene3D" id="3.20.20.60">
    <property type="entry name" value="Phosphoenolpyruvate-binding domains"/>
    <property type="match status" value="1"/>
</dbReference>
<dbReference type="PANTHER" id="PTHR42905:SF2">
    <property type="entry name" value="PHOSPHOENOLPYRUVATE CARBOXYLASE FAMILY PROTEIN"/>
    <property type="match status" value="1"/>
</dbReference>
<accession>V8QVH1</accession>
<dbReference type="OrthoDB" id="9771433at2"/>
<keyword evidence="2" id="KW-1185">Reference proteome</keyword>
<dbReference type="PANTHER" id="PTHR42905">
    <property type="entry name" value="PHOSPHOENOLPYRUVATE CARBOXYLASE"/>
    <property type="match status" value="1"/>
</dbReference>
<evidence type="ECO:0000313" key="1">
    <source>
        <dbReference type="EMBL" id="ETF02994.1"/>
    </source>
</evidence>
<dbReference type="InterPro" id="IPR040442">
    <property type="entry name" value="Pyrv_kinase-like_dom_sf"/>
</dbReference>
<gene>
    <name evidence="1" type="ORF">W822_09195</name>
</gene>
<dbReference type="InterPro" id="IPR015813">
    <property type="entry name" value="Pyrv/PenolPyrv_kinase-like_dom"/>
</dbReference>
<reference evidence="1 2" key="1">
    <citation type="journal article" date="2014" name="Genome Announc.">
        <title>Draft Genome Sequence of Advenella kashmirensis Strain W13003, a Polycyclic Aromatic Hydrocarbon-Degrading Bacterium.</title>
        <authorList>
            <person name="Wang X."/>
            <person name="Jin D."/>
            <person name="Zhou L."/>
            <person name="Wu L."/>
            <person name="An W."/>
            <person name="Zhao L."/>
        </authorList>
    </citation>
    <scope>NUCLEOTIDE SEQUENCE [LARGE SCALE GENOMIC DNA]</scope>
    <source>
        <strain evidence="1 2">W13003</strain>
    </source>
</reference>
<dbReference type="InterPro" id="IPR039556">
    <property type="entry name" value="ICL/PEPM"/>
</dbReference>
<dbReference type="HOGENOM" id="CLU_027389_3_2_4"/>
<dbReference type="EMBL" id="AYXT01000009">
    <property type="protein sequence ID" value="ETF02994.1"/>
    <property type="molecule type" value="Genomic_DNA"/>
</dbReference>
<organism evidence="1 2">
    <name type="scientific">Advenella kashmirensis W13003</name>
    <dbReference type="NCBI Taxonomy" id="1424334"/>
    <lineage>
        <taxon>Bacteria</taxon>
        <taxon>Pseudomonadati</taxon>
        <taxon>Pseudomonadota</taxon>
        <taxon>Betaproteobacteria</taxon>
        <taxon>Burkholderiales</taxon>
        <taxon>Alcaligenaceae</taxon>
    </lineage>
</organism>
<dbReference type="AlphaFoldDB" id="V8QVH1"/>
<dbReference type="eggNOG" id="COG2513">
    <property type="taxonomic scope" value="Bacteria"/>
</dbReference>
<dbReference type="Pfam" id="PF13714">
    <property type="entry name" value="PEP_mutase"/>
    <property type="match status" value="1"/>
</dbReference>
<dbReference type="PATRIC" id="fig|1424334.3.peg.1847"/>
<proteinExistence type="predicted"/>
<sequence length="300" mass="32237">MNKASEKFRALLGAGEMAVAPGVYDGLTARLVEQAGFPVAYMTGAGTSAARGYPDYGLLTMTEMAEAAGVLARTVNIPVIADADTGYGNELNVTRTVREFEMRGVAGIHIEDQVFPKRCGHLDGKEIVPVDDFLAKIRAAVAARQDNNFCIIARTDARAVTTFEEAISRANQAIDAGADMIFVEATQSIEEFEQVPKLVRGPCLINIVKGGKTPDISLVDAANAGYRLAILPSLLSVAATDACELALTQLIQTGRPPSSAKGASLQARFQRFRADEWDALRTRFRGETSESSEHVDQKRA</sequence>
<dbReference type="InterPro" id="IPR018523">
    <property type="entry name" value="Isocitrate_lyase_ph_CS"/>
</dbReference>
<dbReference type="STRING" id="1424334.W822_09195"/>
<dbReference type="Proteomes" id="UP000018733">
    <property type="component" value="Unassembled WGS sequence"/>
</dbReference>
<name>V8QVH1_9BURK</name>
<protein>
    <submittedName>
        <fullName evidence="1">Carboxyvinyl-carboxyphosphonate phosphorylmutase</fullName>
    </submittedName>
</protein>